<dbReference type="Gene3D" id="3.40.630.30">
    <property type="match status" value="1"/>
</dbReference>
<dbReference type="InterPro" id="IPR000182">
    <property type="entry name" value="GNAT_dom"/>
</dbReference>
<dbReference type="InterPro" id="IPR016181">
    <property type="entry name" value="Acyl_CoA_acyltransferase"/>
</dbReference>
<dbReference type="Proteomes" id="UP000051020">
    <property type="component" value="Unassembled WGS sequence"/>
</dbReference>
<dbReference type="SUPFAM" id="SSF55729">
    <property type="entry name" value="Acyl-CoA N-acyltransferases (Nat)"/>
    <property type="match status" value="1"/>
</dbReference>
<dbReference type="GO" id="GO:0005840">
    <property type="term" value="C:ribosome"/>
    <property type="evidence" value="ECO:0007669"/>
    <property type="project" value="UniProtKB-KW"/>
</dbReference>
<feature type="domain" description="N-acetyltransferase" evidence="1">
    <location>
        <begin position="30"/>
        <end position="197"/>
    </location>
</feature>
<dbReference type="GO" id="GO:0005737">
    <property type="term" value="C:cytoplasm"/>
    <property type="evidence" value="ECO:0007669"/>
    <property type="project" value="TreeGrafter"/>
</dbReference>
<dbReference type="EMBL" id="AZCU01000015">
    <property type="protein sequence ID" value="KRK23533.1"/>
    <property type="molecule type" value="Genomic_DNA"/>
</dbReference>
<dbReference type="GO" id="GO:1990189">
    <property type="term" value="F:protein N-terminal-serine acetyltransferase activity"/>
    <property type="evidence" value="ECO:0007669"/>
    <property type="project" value="TreeGrafter"/>
</dbReference>
<name>A0A837R7K2_LACPE</name>
<keyword evidence="2" id="KW-0689">Ribosomal protein</keyword>
<dbReference type="PROSITE" id="PS51186">
    <property type="entry name" value="GNAT"/>
    <property type="match status" value="1"/>
</dbReference>
<dbReference type="InterPro" id="IPR051908">
    <property type="entry name" value="Ribosomal_N-acetyltransferase"/>
</dbReference>
<dbReference type="AlphaFoldDB" id="A0A837R7K2"/>
<evidence type="ECO:0000313" key="3">
    <source>
        <dbReference type="Proteomes" id="UP000051020"/>
    </source>
</evidence>
<sequence>MVNNLINHDCDFFVEKAGMQMLSYHVTPTIELRAPLPQQDAPMLLALLKANRDQYQYYLPWVATLQTLDDEQQFLMTAEAQLARSQALNLVIVVNQQVAGMISCDHFEDSDDSANVGYWLGRQFQGRGVMTTAVRGICHLGFDHYHRQRLRIRAAVDNQASNAVARRSGFKFLKTEPRGQHLLDGDHDENVYELNATMYYQGLRE</sequence>
<gene>
    <name evidence="2" type="ORF">FD24_GL000959</name>
</gene>
<organism evidence="2 3">
    <name type="scientific">Lactiplantibacillus pentosus DSM 20314</name>
    <dbReference type="NCBI Taxonomy" id="1423791"/>
    <lineage>
        <taxon>Bacteria</taxon>
        <taxon>Bacillati</taxon>
        <taxon>Bacillota</taxon>
        <taxon>Bacilli</taxon>
        <taxon>Lactobacillales</taxon>
        <taxon>Lactobacillaceae</taxon>
        <taxon>Lactiplantibacillus</taxon>
    </lineage>
</organism>
<dbReference type="PANTHER" id="PTHR43441:SF11">
    <property type="entry name" value="RIBOSOMAL-PROTEIN-SERINE ACETYLTRANSFERASE"/>
    <property type="match status" value="1"/>
</dbReference>
<proteinExistence type="predicted"/>
<comment type="caution">
    <text evidence="2">The sequence shown here is derived from an EMBL/GenBank/DDBJ whole genome shotgun (WGS) entry which is preliminary data.</text>
</comment>
<dbReference type="PANTHER" id="PTHR43441">
    <property type="entry name" value="RIBOSOMAL-PROTEIN-SERINE ACETYLTRANSFERASE"/>
    <property type="match status" value="1"/>
</dbReference>
<evidence type="ECO:0000313" key="2">
    <source>
        <dbReference type="EMBL" id="KRK23533.1"/>
    </source>
</evidence>
<dbReference type="Pfam" id="PF13302">
    <property type="entry name" value="Acetyltransf_3"/>
    <property type="match status" value="1"/>
</dbReference>
<reference evidence="2 3" key="1">
    <citation type="journal article" date="2015" name="Genome Announc.">
        <title>Expanding the biotechnology potential of lactobacilli through comparative genomics of 213 strains and associated genera.</title>
        <authorList>
            <person name="Sun Z."/>
            <person name="Harris H.M."/>
            <person name="McCann A."/>
            <person name="Guo C."/>
            <person name="Argimon S."/>
            <person name="Zhang W."/>
            <person name="Yang X."/>
            <person name="Jeffery I.B."/>
            <person name="Cooney J.C."/>
            <person name="Kagawa T.F."/>
            <person name="Liu W."/>
            <person name="Song Y."/>
            <person name="Salvetti E."/>
            <person name="Wrobel A."/>
            <person name="Rasinkangas P."/>
            <person name="Parkhill J."/>
            <person name="Rea M.C."/>
            <person name="O'Sullivan O."/>
            <person name="Ritari J."/>
            <person name="Douillard F.P."/>
            <person name="Paul Ross R."/>
            <person name="Yang R."/>
            <person name="Briner A.E."/>
            <person name="Felis G.E."/>
            <person name="de Vos W.M."/>
            <person name="Barrangou R."/>
            <person name="Klaenhammer T.R."/>
            <person name="Caufield P.W."/>
            <person name="Cui Y."/>
            <person name="Zhang H."/>
            <person name="O'Toole P.W."/>
        </authorList>
    </citation>
    <scope>NUCLEOTIDE SEQUENCE [LARGE SCALE GENOMIC DNA]</scope>
    <source>
        <strain evidence="2 3">DSM 20314</strain>
    </source>
</reference>
<protein>
    <submittedName>
        <fullName evidence="2">Ribosomal protein acetylating enzyme</fullName>
    </submittedName>
</protein>
<dbReference type="GO" id="GO:0008999">
    <property type="term" value="F:protein-N-terminal-alanine acetyltransferase activity"/>
    <property type="evidence" value="ECO:0007669"/>
    <property type="project" value="TreeGrafter"/>
</dbReference>
<evidence type="ECO:0000259" key="1">
    <source>
        <dbReference type="PROSITE" id="PS51186"/>
    </source>
</evidence>
<accession>A0A837R7K2</accession>
<keyword evidence="2" id="KW-0687">Ribonucleoprotein</keyword>